<evidence type="ECO:0000256" key="1">
    <source>
        <dbReference type="ARBA" id="ARBA00004651"/>
    </source>
</evidence>
<dbReference type="EMBL" id="CAKLDI010000001">
    <property type="protein sequence ID" value="CAH0532561.1"/>
    <property type="molecule type" value="Genomic_DNA"/>
</dbReference>
<dbReference type="InterPro" id="IPR050539">
    <property type="entry name" value="ThrE_Dicarb/AminoAcid_Exp"/>
</dbReference>
<accession>A0ABM8ZR59</accession>
<comment type="similarity">
    <text evidence="6">Belongs to the ThrE exporter (TC 2.A.79) family.</text>
</comment>
<name>A0ABM8ZR59_9VIBR</name>
<evidence type="ECO:0000256" key="4">
    <source>
        <dbReference type="ARBA" id="ARBA00022989"/>
    </source>
</evidence>
<feature type="transmembrane region" description="Helical" evidence="7">
    <location>
        <begin position="120"/>
        <end position="138"/>
    </location>
</feature>
<comment type="subcellular location">
    <subcellularLocation>
        <location evidence="1">Cell membrane</location>
        <topology evidence="1">Multi-pass membrane protein</topology>
    </subcellularLocation>
</comment>
<organism evidence="9 10">
    <name type="scientific">Vibrio stylophorae</name>
    <dbReference type="NCBI Taxonomy" id="659351"/>
    <lineage>
        <taxon>Bacteria</taxon>
        <taxon>Pseudomonadati</taxon>
        <taxon>Pseudomonadota</taxon>
        <taxon>Gammaproteobacteria</taxon>
        <taxon>Vibrionales</taxon>
        <taxon>Vibrionaceae</taxon>
        <taxon>Vibrio</taxon>
    </lineage>
</organism>
<keyword evidence="4 7" id="KW-1133">Transmembrane helix</keyword>
<comment type="caution">
    <text evidence="9">The sequence shown here is derived from an EMBL/GenBank/DDBJ whole genome shotgun (WGS) entry which is preliminary data.</text>
</comment>
<evidence type="ECO:0000259" key="8">
    <source>
        <dbReference type="Pfam" id="PF06738"/>
    </source>
</evidence>
<keyword evidence="10" id="KW-1185">Reference proteome</keyword>
<sequence>MIIQDVDAHGYQRKVTQLAILAGQMLLQHGAESALVADISRRFAYALGAKDVAVSLTANSLTLTTIINDNCMTTVRECPDKGINMRAVTQIQRTCILTEKGLLDATQARYKLDHITPRRYNRWLVVLMIGLSCAAFCRLAGGDIAAILLTFLASSCGMIVRQEMGHRHFNPSLNFAVTAFVTTLVAGIGEKYQIGDTPFLAMASSVLMLVPGFPLINTFADMVKGYINMGIARFTFASLLTLATCIGIVAAMKVLGVWGWII</sequence>
<keyword evidence="2" id="KW-1003">Cell membrane</keyword>
<feature type="transmembrane region" description="Helical" evidence="7">
    <location>
        <begin position="172"/>
        <end position="189"/>
    </location>
</feature>
<evidence type="ECO:0000256" key="7">
    <source>
        <dbReference type="SAM" id="Phobius"/>
    </source>
</evidence>
<dbReference type="Pfam" id="PF06738">
    <property type="entry name" value="ThrE"/>
    <property type="match status" value="1"/>
</dbReference>
<dbReference type="RefSeq" id="WP_237464498.1">
    <property type="nucleotide sequence ID" value="NZ_CAKLDI010000001.1"/>
</dbReference>
<evidence type="ECO:0000313" key="10">
    <source>
        <dbReference type="Proteomes" id="UP000838672"/>
    </source>
</evidence>
<feature type="domain" description="Threonine/serine exporter-like N-terminal" evidence="8">
    <location>
        <begin position="18"/>
        <end position="254"/>
    </location>
</feature>
<feature type="transmembrane region" description="Helical" evidence="7">
    <location>
        <begin position="201"/>
        <end position="220"/>
    </location>
</feature>
<dbReference type="PANTHER" id="PTHR34390:SF2">
    <property type="entry name" value="SUCCINATE TRANSPORTER SUBUNIT YJJP-RELATED"/>
    <property type="match status" value="1"/>
</dbReference>
<evidence type="ECO:0000256" key="3">
    <source>
        <dbReference type="ARBA" id="ARBA00022692"/>
    </source>
</evidence>
<evidence type="ECO:0000256" key="2">
    <source>
        <dbReference type="ARBA" id="ARBA00022475"/>
    </source>
</evidence>
<dbReference type="PANTHER" id="PTHR34390">
    <property type="entry name" value="UPF0442 PROTEIN YJJB-RELATED"/>
    <property type="match status" value="1"/>
</dbReference>
<evidence type="ECO:0000256" key="6">
    <source>
        <dbReference type="ARBA" id="ARBA00034125"/>
    </source>
</evidence>
<reference evidence="9" key="1">
    <citation type="submission" date="2021-11" db="EMBL/GenBank/DDBJ databases">
        <authorList>
            <person name="Rodrigo-Torres L."/>
            <person name="Arahal R. D."/>
            <person name="Lucena T."/>
        </authorList>
    </citation>
    <scope>NUCLEOTIDE SEQUENCE</scope>
    <source>
        <strain evidence="9">CECT 7929</strain>
    </source>
</reference>
<evidence type="ECO:0000256" key="5">
    <source>
        <dbReference type="ARBA" id="ARBA00023136"/>
    </source>
</evidence>
<feature type="transmembrane region" description="Helical" evidence="7">
    <location>
        <begin position="144"/>
        <end position="160"/>
    </location>
</feature>
<feature type="transmembrane region" description="Helical" evidence="7">
    <location>
        <begin position="232"/>
        <end position="261"/>
    </location>
</feature>
<dbReference type="InterPro" id="IPR010619">
    <property type="entry name" value="ThrE-like_N"/>
</dbReference>
<proteinExistence type="inferred from homology"/>
<keyword evidence="5 7" id="KW-0472">Membrane</keyword>
<protein>
    <submittedName>
        <fullName evidence="9">Inner membrane protein YjjP</fullName>
    </submittedName>
</protein>
<evidence type="ECO:0000313" key="9">
    <source>
        <dbReference type="EMBL" id="CAH0532561.1"/>
    </source>
</evidence>
<gene>
    <name evidence="9" type="primary">yjjP</name>
    <name evidence="9" type="ORF">VST7929_00392</name>
</gene>
<keyword evidence="3 7" id="KW-0812">Transmembrane</keyword>
<dbReference type="Proteomes" id="UP000838672">
    <property type="component" value="Unassembled WGS sequence"/>
</dbReference>